<name>A0A841L3S3_9SPHN</name>
<comment type="caution">
    <text evidence="1">The sequence shown here is derived from an EMBL/GenBank/DDBJ whole genome shotgun (WGS) entry which is preliminary data.</text>
</comment>
<accession>A0A841L3S3</accession>
<dbReference type="Pfam" id="PF05930">
    <property type="entry name" value="Phage_AlpA"/>
    <property type="match status" value="1"/>
</dbReference>
<gene>
    <name evidence="1" type="ORF">FHS79_000244</name>
</gene>
<dbReference type="Proteomes" id="UP000538147">
    <property type="component" value="Unassembled WGS sequence"/>
</dbReference>
<dbReference type="EMBL" id="JACIIV010000002">
    <property type="protein sequence ID" value="MBB6226091.1"/>
    <property type="molecule type" value="Genomic_DNA"/>
</dbReference>
<dbReference type="InterPro" id="IPR010260">
    <property type="entry name" value="AlpA"/>
</dbReference>
<dbReference type="AlphaFoldDB" id="A0A841L3S3"/>
<dbReference type="RefSeq" id="WP_184194151.1">
    <property type="nucleotide sequence ID" value="NZ_BMOX01000024.1"/>
</dbReference>
<evidence type="ECO:0000313" key="2">
    <source>
        <dbReference type="Proteomes" id="UP000538147"/>
    </source>
</evidence>
<keyword evidence="1" id="KW-0238">DNA-binding</keyword>
<evidence type="ECO:0000313" key="1">
    <source>
        <dbReference type="EMBL" id="MBB6226091.1"/>
    </source>
</evidence>
<sequence>MLELPINSGALLRLPEVLRLIPVGKSSWWAGVKSGRYPQPIKLGPGITVWRIADIHQRTGPGNLWLAS</sequence>
<keyword evidence="2" id="KW-1185">Reference proteome</keyword>
<organism evidence="1 2">
    <name type="scientific">Polymorphobacter multimanifer</name>
    <dbReference type="NCBI Taxonomy" id="1070431"/>
    <lineage>
        <taxon>Bacteria</taxon>
        <taxon>Pseudomonadati</taxon>
        <taxon>Pseudomonadota</taxon>
        <taxon>Alphaproteobacteria</taxon>
        <taxon>Sphingomonadales</taxon>
        <taxon>Sphingosinicellaceae</taxon>
        <taxon>Polymorphobacter</taxon>
    </lineage>
</organism>
<reference evidence="1 2" key="1">
    <citation type="submission" date="2020-08" db="EMBL/GenBank/DDBJ databases">
        <title>Genomic Encyclopedia of Type Strains, Phase IV (KMG-IV): sequencing the most valuable type-strain genomes for metagenomic binning, comparative biology and taxonomic classification.</title>
        <authorList>
            <person name="Goeker M."/>
        </authorList>
    </citation>
    <scope>NUCLEOTIDE SEQUENCE [LARGE SCALE GENOMIC DNA]</scope>
    <source>
        <strain evidence="1 2">DSM 102189</strain>
    </source>
</reference>
<proteinExistence type="predicted"/>
<dbReference type="GO" id="GO:0003677">
    <property type="term" value="F:DNA binding"/>
    <property type="evidence" value="ECO:0007669"/>
    <property type="project" value="UniProtKB-KW"/>
</dbReference>
<protein>
    <submittedName>
        <fullName evidence="1">Putative DNA-binding transcriptional regulator AlpA</fullName>
    </submittedName>
</protein>